<name>A0A8C4YR81_9SAUR</name>
<dbReference type="GeneTree" id="ENSGT00940000159295"/>
<evidence type="ECO:0000256" key="6">
    <source>
        <dbReference type="ARBA" id="ARBA00023054"/>
    </source>
</evidence>
<dbReference type="InterPro" id="IPR019821">
    <property type="entry name" value="Kinesin_motor_CS"/>
</dbReference>
<feature type="binding site" evidence="9">
    <location>
        <begin position="97"/>
        <end position="104"/>
    </location>
    <ligand>
        <name>ATP</name>
        <dbReference type="ChEBI" id="CHEBI:30616"/>
    </ligand>
</feature>
<sequence length="1084" mass="122801">MASASVKVAVRVRPFSSREISRDAKCVIQMQGKTTCITNPKLTKDAPKNFTFDYSYWSHTSEQDPAFASQQQVYKDIGEEMLLHAFEGYNVCIFAYGQTGAGKSYTMMGRQEPGQQGIIPQLCEDLFARVTESRSPDLSYSVEVSYMEIYCERVRDLLNPKNRGHLRVREHPIMGPYVEDLSKLAVTSFADIADLMDCGNKARTVAATNMNETSSRSHAVFTIVFTQRRHDELTDLDTEKVSKISLVDLAGSERAESSGAKGMRLKEGANINKSLTTLGKVISALAEMVSQNNKKKKSDFIPYRDSVLTWLLKENLGGNSRTAMIAALSPADISYEETLSTLRYADRTKQIRCNAVINEDPNARLIRELKEEVARLRELLFAQGLSDAPLLGAELRSPGPLNGGSEPFPTLEEQVICTEEAMERLQETEKIIAELNETWEEKLRKTEALRMEREALLAEMGVAVREDGGTVGVFSPKKTPHLVNLNEDPLMSECLLYHIKDGVTRVGQVDVDIKLTGQFIKEQHCVFQSRTGPTGEAIVTLEPCEGAETYVNGKQVTEPLVLRSGNRIVMGKNHVFRFNHPEQTRLERERSAPAEPPPEPVDWNFAQRELLEEQGIDIKLEMEKRLQDLENQYRREKEEADLLLEQQRLYADSDSGDDSDKRSCEESWRLIASLREKLPATKVQSIVKRCGLPSSGKRREPLRVYQIPQRRRLGKDPRWVTLADLKMQAVKEICYEVALNDFRHARQEIEAMSIVKMKELCRLYAKRDPHEKESWRAVARDVWDTVGVGEERGEGEPGGPNPAVDDLRAHIDKLTDILQEVKIQNNMKDEEIRALRHRMVKMERVIPISQVSGEPRRPGSDPPARTPSQSRGENPGSRGENPGPEPAPERSHERVCRLMEQDPAFRRGRLRWLKQEQARLQGLQQQQLGKGLRRQPHAPGKFVPPQDCKLRFPFKSSPHHRYSWGPNSAFMVAGGEEPRAEGDGPGQEPAPGSPRHRRPHPPGGPQHKHCSRPTPRAPHRRNSLDGGSRAQPSRPEHHPSRKHNYYPQQHQPYPQHRPHPPYAAPPRMRRQRSAPELQEQETPV</sequence>
<protein>
    <submittedName>
        <fullName evidence="13">Kinesin family member 1C</fullName>
    </submittedName>
</protein>
<dbReference type="GO" id="GO:0005794">
    <property type="term" value="C:Golgi apparatus"/>
    <property type="evidence" value="ECO:0007669"/>
    <property type="project" value="Ensembl"/>
</dbReference>
<dbReference type="PANTHER" id="PTHR47117:SF9">
    <property type="entry name" value="KINESIN-LIKE PROTEIN KIF1C ISOFORM X1"/>
    <property type="match status" value="1"/>
</dbReference>
<feature type="domain" description="Kinesin motor" evidence="12">
    <location>
        <begin position="5"/>
        <end position="351"/>
    </location>
</feature>
<dbReference type="GO" id="GO:0008017">
    <property type="term" value="F:microtubule binding"/>
    <property type="evidence" value="ECO:0007669"/>
    <property type="project" value="InterPro"/>
</dbReference>
<dbReference type="GO" id="GO:0005524">
    <property type="term" value="F:ATP binding"/>
    <property type="evidence" value="ECO:0007669"/>
    <property type="project" value="UniProtKB-UniRule"/>
</dbReference>
<dbReference type="Proteomes" id="UP000694390">
    <property type="component" value="Unassembled WGS sequence"/>
</dbReference>
<evidence type="ECO:0000313" key="14">
    <source>
        <dbReference type="Proteomes" id="UP000694390"/>
    </source>
</evidence>
<evidence type="ECO:0000256" key="2">
    <source>
        <dbReference type="ARBA" id="ARBA00022490"/>
    </source>
</evidence>
<feature type="region of interest" description="Disordered" evidence="11">
    <location>
        <begin position="926"/>
        <end position="1084"/>
    </location>
</feature>
<dbReference type="Gene3D" id="3.40.850.10">
    <property type="entry name" value="Kinesin motor domain"/>
    <property type="match status" value="1"/>
</dbReference>
<keyword evidence="14" id="KW-1185">Reference proteome</keyword>
<dbReference type="PANTHER" id="PTHR47117">
    <property type="entry name" value="STAR-RELATED LIPID TRANSFER PROTEIN 9"/>
    <property type="match status" value="1"/>
</dbReference>
<evidence type="ECO:0000256" key="4">
    <source>
        <dbReference type="ARBA" id="ARBA00022741"/>
    </source>
</evidence>
<evidence type="ECO:0000256" key="1">
    <source>
        <dbReference type="ARBA" id="ARBA00004245"/>
    </source>
</evidence>
<feature type="region of interest" description="Disordered" evidence="11">
    <location>
        <begin position="846"/>
        <end position="893"/>
    </location>
</feature>
<dbReference type="InterPro" id="IPR008984">
    <property type="entry name" value="SMAD_FHA_dom_sf"/>
</dbReference>
<feature type="coiled-coil region" evidence="10">
    <location>
        <begin position="418"/>
        <end position="445"/>
    </location>
</feature>
<dbReference type="PROSITE" id="PS50067">
    <property type="entry name" value="KINESIN_MOTOR_2"/>
    <property type="match status" value="1"/>
</dbReference>
<evidence type="ECO:0000256" key="3">
    <source>
        <dbReference type="ARBA" id="ARBA00022701"/>
    </source>
</evidence>
<feature type="coiled-coil region" evidence="10">
    <location>
        <begin position="619"/>
        <end position="646"/>
    </location>
</feature>
<feature type="region of interest" description="Disordered" evidence="11">
    <location>
        <begin position="582"/>
        <end position="602"/>
    </location>
</feature>
<dbReference type="Pfam" id="PF00225">
    <property type="entry name" value="Kinesin"/>
    <property type="match status" value="1"/>
</dbReference>
<evidence type="ECO:0000256" key="8">
    <source>
        <dbReference type="ARBA" id="ARBA00023212"/>
    </source>
</evidence>
<dbReference type="GO" id="GO:0003777">
    <property type="term" value="F:microtubule motor activity"/>
    <property type="evidence" value="ECO:0007669"/>
    <property type="project" value="InterPro"/>
</dbReference>
<keyword evidence="8" id="KW-0206">Cytoskeleton</keyword>
<reference evidence="13" key="1">
    <citation type="submission" date="2025-08" db="UniProtKB">
        <authorList>
            <consortium name="Ensembl"/>
        </authorList>
    </citation>
    <scope>IDENTIFICATION</scope>
</reference>
<dbReference type="SMART" id="SM00240">
    <property type="entry name" value="FHA"/>
    <property type="match status" value="1"/>
</dbReference>
<keyword evidence="7 9" id="KW-0505">Motor protein</keyword>
<evidence type="ECO:0000256" key="5">
    <source>
        <dbReference type="ARBA" id="ARBA00022840"/>
    </source>
</evidence>
<feature type="compositionally biased region" description="Basic and acidic residues" evidence="11">
    <location>
        <begin position="582"/>
        <end position="592"/>
    </location>
</feature>
<keyword evidence="3" id="KW-0493">Microtubule</keyword>
<dbReference type="PRINTS" id="PR00380">
    <property type="entry name" value="KINESINHEAVY"/>
</dbReference>
<dbReference type="OrthoDB" id="3176171at2759"/>
<dbReference type="Gene3D" id="2.60.200.20">
    <property type="match status" value="1"/>
</dbReference>
<dbReference type="Gene3D" id="6.10.250.2520">
    <property type="match status" value="1"/>
</dbReference>
<dbReference type="GO" id="GO:0007018">
    <property type="term" value="P:microtubule-based movement"/>
    <property type="evidence" value="ECO:0007669"/>
    <property type="project" value="InterPro"/>
</dbReference>
<evidence type="ECO:0000256" key="7">
    <source>
        <dbReference type="ARBA" id="ARBA00023175"/>
    </source>
</evidence>
<dbReference type="InterPro" id="IPR027417">
    <property type="entry name" value="P-loop_NTPase"/>
</dbReference>
<dbReference type="InterPro" id="IPR000253">
    <property type="entry name" value="FHA_dom"/>
</dbReference>
<dbReference type="InterPro" id="IPR032405">
    <property type="entry name" value="Kinesin_assoc"/>
</dbReference>
<dbReference type="GO" id="GO:0006890">
    <property type="term" value="P:retrograde vesicle-mediated transport, Golgi to endoplasmic reticulum"/>
    <property type="evidence" value="ECO:0007669"/>
    <property type="project" value="Ensembl"/>
</dbReference>
<dbReference type="Ensembl" id="ENSGEVT00005030802.1">
    <property type="protein sequence ID" value="ENSGEVP00005029320.1"/>
    <property type="gene ID" value="ENSGEVG00005020531.1"/>
</dbReference>
<evidence type="ECO:0000313" key="13">
    <source>
        <dbReference type="Ensembl" id="ENSGEVP00005029320.1"/>
    </source>
</evidence>
<dbReference type="SUPFAM" id="SSF52540">
    <property type="entry name" value="P-loop containing nucleoside triphosphate hydrolases"/>
    <property type="match status" value="1"/>
</dbReference>
<dbReference type="CDD" id="cd22728">
    <property type="entry name" value="FHA_KIF1C"/>
    <property type="match status" value="1"/>
</dbReference>
<dbReference type="GO" id="GO:0005874">
    <property type="term" value="C:microtubule"/>
    <property type="evidence" value="ECO:0007669"/>
    <property type="project" value="UniProtKB-KW"/>
</dbReference>
<evidence type="ECO:0000256" key="11">
    <source>
        <dbReference type="SAM" id="MobiDB-lite"/>
    </source>
</evidence>
<dbReference type="FunFam" id="2.60.200.20:FF:000001">
    <property type="entry name" value="Kinesin family member 1B"/>
    <property type="match status" value="1"/>
</dbReference>
<dbReference type="InterPro" id="IPR001752">
    <property type="entry name" value="Kinesin_motor_dom"/>
</dbReference>
<reference evidence="13" key="2">
    <citation type="submission" date="2025-09" db="UniProtKB">
        <authorList>
            <consortium name="Ensembl"/>
        </authorList>
    </citation>
    <scope>IDENTIFICATION</scope>
</reference>
<dbReference type="AlphaFoldDB" id="A0A8C4YR81"/>
<evidence type="ECO:0000256" key="10">
    <source>
        <dbReference type="SAM" id="Coils"/>
    </source>
</evidence>
<keyword evidence="4 9" id="KW-0547">Nucleotide-binding</keyword>
<dbReference type="SMART" id="SM00129">
    <property type="entry name" value="KISc"/>
    <property type="match status" value="1"/>
</dbReference>
<dbReference type="Pfam" id="PF16183">
    <property type="entry name" value="Kinesin_assoc"/>
    <property type="match status" value="2"/>
</dbReference>
<dbReference type="SUPFAM" id="SSF49879">
    <property type="entry name" value="SMAD/FHA domain"/>
    <property type="match status" value="1"/>
</dbReference>
<gene>
    <name evidence="13" type="primary">KIF1C</name>
</gene>
<keyword evidence="6 10" id="KW-0175">Coiled coil</keyword>
<evidence type="ECO:0000256" key="9">
    <source>
        <dbReference type="PROSITE-ProRule" id="PRU00283"/>
    </source>
</evidence>
<evidence type="ECO:0000259" key="12">
    <source>
        <dbReference type="PROSITE" id="PS50067"/>
    </source>
</evidence>
<comment type="similarity">
    <text evidence="9">Belongs to the TRAFAC class myosin-kinesin ATPase superfamily. Kinesin family.</text>
</comment>
<feature type="compositionally biased region" description="Basic residues" evidence="11">
    <location>
        <begin position="994"/>
        <end position="1021"/>
    </location>
</feature>
<keyword evidence="2" id="KW-0963">Cytoplasm</keyword>
<organism evidence="13 14">
    <name type="scientific">Gopherus evgoodei</name>
    <name type="common">Goodes thornscrub tortoise</name>
    <dbReference type="NCBI Taxonomy" id="1825980"/>
    <lineage>
        <taxon>Eukaryota</taxon>
        <taxon>Metazoa</taxon>
        <taxon>Chordata</taxon>
        <taxon>Craniata</taxon>
        <taxon>Vertebrata</taxon>
        <taxon>Euteleostomi</taxon>
        <taxon>Archelosauria</taxon>
        <taxon>Testudinata</taxon>
        <taxon>Testudines</taxon>
        <taxon>Cryptodira</taxon>
        <taxon>Durocryptodira</taxon>
        <taxon>Testudinoidea</taxon>
        <taxon>Testudinidae</taxon>
        <taxon>Gopherus</taxon>
    </lineage>
</organism>
<accession>A0A8C4YR81</accession>
<keyword evidence="5 9" id="KW-0067">ATP-binding</keyword>
<proteinExistence type="inferred from homology"/>
<feature type="compositionally biased region" description="Low complexity" evidence="11">
    <location>
        <begin position="1045"/>
        <end position="1054"/>
    </location>
</feature>
<comment type="subcellular location">
    <subcellularLocation>
        <location evidence="1">Cytoplasm</location>
        <location evidence="1">Cytoskeleton</location>
    </subcellularLocation>
</comment>
<dbReference type="InterPro" id="IPR036961">
    <property type="entry name" value="Kinesin_motor_dom_sf"/>
</dbReference>
<dbReference type="PROSITE" id="PS00411">
    <property type="entry name" value="KINESIN_MOTOR_1"/>
    <property type="match status" value="1"/>
</dbReference>
<dbReference type="CDD" id="cd01365">
    <property type="entry name" value="KISc_KIF1A_KIF1B"/>
    <property type="match status" value="1"/>
</dbReference>
<dbReference type="Pfam" id="PF00498">
    <property type="entry name" value="FHA"/>
    <property type="match status" value="1"/>
</dbReference>
<feature type="region of interest" description="Disordered" evidence="11">
    <location>
        <begin position="787"/>
        <end position="806"/>
    </location>
</feature>
<dbReference type="FunFam" id="3.40.850.10:FF:000004">
    <property type="entry name" value="Kinesin-like protein isoform 2"/>
    <property type="match status" value="1"/>
</dbReference>